<evidence type="ECO:0000313" key="2">
    <source>
        <dbReference type="Proteomes" id="UP000002432"/>
    </source>
</evidence>
<evidence type="ECO:0000313" key="1">
    <source>
        <dbReference type="EMBL" id="ABF40845.1"/>
    </source>
</evidence>
<dbReference type="RefSeq" id="WP_011522647.1">
    <property type="nucleotide sequence ID" value="NC_008009.1"/>
</dbReference>
<sequence>MEWAKTNPAAKATSAHFRQGRLNRAALLPILRFVRRSYDLRFCWMLAVLLCLATSARATAHNPAGLSADDPVFVLPLDPQYATAQPQVSLAYANAAGTPVTGWEVSVFVDAKHCKLVCTFHHKASADPLLDSSFPPVATIRLFSANGPYETVLVLDPAGTSLPKATAQRTLQPRLAVVSSRAFCVNAEFRRGLRVPDVSRVRAAALSFDFDPPVAAPLPLRI</sequence>
<dbReference type="EnsemblBacteria" id="ABF40845">
    <property type="protein sequence ID" value="ABF40845"/>
    <property type="gene ID" value="Acid345_1844"/>
</dbReference>
<dbReference type="AlphaFoldDB" id="Q1IQK5"/>
<accession>Q1IQK5</accession>
<proteinExistence type="predicted"/>
<keyword evidence="2" id="KW-1185">Reference proteome</keyword>
<dbReference type="KEGG" id="aba:Acid345_1844"/>
<name>Q1IQK5_KORVE</name>
<dbReference type="EMBL" id="CP000360">
    <property type="protein sequence ID" value="ABF40845.1"/>
    <property type="molecule type" value="Genomic_DNA"/>
</dbReference>
<organism evidence="1 2">
    <name type="scientific">Koribacter versatilis (strain Ellin345)</name>
    <dbReference type="NCBI Taxonomy" id="204669"/>
    <lineage>
        <taxon>Bacteria</taxon>
        <taxon>Pseudomonadati</taxon>
        <taxon>Acidobacteriota</taxon>
        <taxon>Terriglobia</taxon>
        <taxon>Terriglobales</taxon>
        <taxon>Candidatus Korobacteraceae</taxon>
        <taxon>Candidatus Korobacter</taxon>
    </lineage>
</organism>
<protein>
    <submittedName>
        <fullName evidence="1">Uncharacterized protein</fullName>
    </submittedName>
</protein>
<dbReference type="HOGENOM" id="CLU_1243970_0_0_0"/>
<gene>
    <name evidence="1" type="ordered locus">Acid345_1844</name>
</gene>
<dbReference type="STRING" id="204669.Acid345_1844"/>
<reference evidence="1 2" key="1">
    <citation type="journal article" date="2009" name="Appl. Environ. Microbiol.">
        <title>Three genomes from the phylum Acidobacteria provide insight into the lifestyles of these microorganisms in soils.</title>
        <authorList>
            <person name="Ward N.L."/>
            <person name="Challacombe J.F."/>
            <person name="Janssen P.H."/>
            <person name="Henrissat B."/>
            <person name="Coutinho P.M."/>
            <person name="Wu M."/>
            <person name="Xie G."/>
            <person name="Haft D.H."/>
            <person name="Sait M."/>
            <person name="Badger J."/>
            <person name="Barabote R.D."/>
            <person name="Bradley B."/>
            <person name="Brettin T.S."/>
            <person name="Brinkac L.M."/>
            <person name="Bruce D."/>
            <person name="Creasy T."/>
            <person name="Daugherty S.C."/>
            <person name="Davidsen T.M."/>
            <person name="DeBoy R.T."/>
            <person name="Detter J.C."/>
            <person name="Dodson R.J."/>
            <person name="Durkin A.S."/>
            <person name="Ganapathy A."/>
            <person name="Gwinn-Giglio M."/>
            <person name="Han C.S."/>
            <person name="Khouri H."/>
            <person name="Kiss H."/>
            <person name="Kothari S.P."/>
            <person name="Madupu R."/>
            <person name="Nelson K.E."/>
            <person name="Nelson W.C."/>
            <person name="Paulsen I."/>
            <person name="Penn K."/>
            <person name="Ren Q."/>
            <person name="Rosovitz M.J."/>
            <person name="Selengut J.D."/>
            <person name="Shrivastava S."/>
            <person name="Sullivan S.A."/>
            <person name="Tapia R."/>
            <person name="Thompson L.S."/>
            <person name="Watkins K.L."/>
            <person name="Yang Q."/>
            <person name="Yu C."/>
            <person name="Zafar N."/>
            <person name="Zhou L."/>
            <person name="Kuske C.R."/>
        </authorList>
    </citation>
    <scope>NUCLEOTIDE SEQUENCE [LARGE SCALE GENOMIC DNA]</scope>
    <source>
        <strain evidence="1 2">Ellin345</strain>
    </source>
</reference>
<dbReference type="Proteomes" id="UP000002432">
    <property type="component" value="Chromosome"/>
</dbReference>